<name>A0ABV5TD62_9ACTN</name>
<dbReference type="InterPro" id="IPR001000">
    <property type="entry name" value="GH10_dom"/>
</dbReference>
<keyword evidence="5 10" id="KW-0378">Hydrolase</keyword>
<dbReference type="PROSITE" id="PS00591">
    <property type="entry name" value="GH10_1"/>
    <property type="match status" value="1"/>
</dbReference>
<dbReference type="InterPro" id="IPR001919">
    <property type="entry name" value="CBD2"/>
</dbReference>
<gene>
    <name evidence="13" type="ORF">ACFFRH_15985</name>
</gene>
<keyword evidence="14" id="KW-1185">Reference proteome</keyword>
<keyword evidence="7 10" id="KW-0326">Glycosidase</keyword>
<dbReference type="PANTHER" id="PTHR31490">
    <property type="entry name" value="GLYCOSYL HYDROLASE"/>
    <property type="match status" value="1"/>
</dbReference>
<feature type="domain" description="GH10" evidence="12">
    <location>
        <begin position="54"/>
        <end position="353"/>
    </location>
</feature>
<dbReference type="InterPro" id="IPR017853">
    <property type="entry name" value="GH"/>
</dbReference>
<dbReference type="PROSITE" id="PS51173">
    <property type="entry name" value="CBM2"/>
    <property type="match status" value="1"/>
</dbReference>
<accession>A0ABV5TD62</accession>
<evidence type="ECO:0000313" key="13">
    <source>
        <dbReference type="EMBL" id="MFB9676982.1"/>
    </source>
</evidence>
<evidence type="ECO:0000256" key="4">
    <source>
        <dbReference type="ARBA" id="ARBA00022729"/>
    </source>
</evidence>
<keyword evidence="3" id="KW-0858">Xylan degradation</keyword>
<dbReference type="InterPro" id="IPR031158">
    <property type="entry name" value="GH10_AS"/>
</dbReference>
<dbReference type="RefSeq" id="WP_344743869.1">
    <property type="nucleotide sequence ID" value="NZ_BAAAWW010000035.1"/>
</dbReference>
<dbReference type="SMART" id="SM00637">
    <property type="entry name" value="CBD_II"/>
    <property type="match status" value="1"/>
</dbReference>
<comment type="catalytic activity">
    <reaction evidence="1 10">
        <text>Endohydrolysis of (1-&gt;4)-beta-D-xylosidic linkages in xylans.</text>
        <dbReference type="EC" id="3.2.1.8"/>
    </reaction>
</comment>
<evidence type="ECO:0000256" key="2">
    <source>
        <dbReference type="ARBA" id="ARBA00007495"/>
    </source>
</evidence>
<keyword evidence="4" id="KW-0732">Signal</keyword>
<evidence type="ECO:0000256" key="8">
    <source>
        <dbReference type="ARBA" id="ARBA00023326"/>
    </source>
</evidence>
<comment type="similarity">
    <text evidence="2 10">Belongs to the glycosyl hydrolase 10 (cellulase F) family.</text>
</comment>
<evidence type="ECO:0000256" key="5">
    <source>
        <dbReference type="ARBA" id="ARBA00022801"/>
    </source>
</evidence>
<dbReference type="PRINTS" id="PR00134">
    <property type="entry name" value="GLHYDRLASE10"/>
</dbReference>
<feature type="domain" description="CBM2" evidence="11">
    <location>
        <begin position="383"/>
        <end position="484"/>
    </location>
</feature>
<dbReference type="SUPFAM" id="SSF49384">
    <property type="entry name" value="Carbohydrate-binding domain"/>
    <property type="match status" value="1"/>
</dbReference>
<keyword evidence="8 10" id="KW-0624">Polysaccharide degradation</keyword>
<evidence type="ECO:0000256" key="10">
    <source>
        <dbReference type="RuleBase" id="RU361174"/>
    </source>
</evidence>
<dbReference type="PANTHER" id="PTHR31490:SF88">
    <property type="entry name" value="BETA-XYLANASE"/>
    <property type="match status" value="1"/>
</dbReference>
<dbReference type="InterPro" id="IPR012291">
    <property type="entry name" value="CBM2_carb-bd_dom_sf"/>
</dbReference>
<dbReference type="Gene3D" id="2.60.40.290">
    <property type="match status" value="1"/>
</dbReference>
<sequence length="484" mass="50653">MGTNAIPPPGTRRPLGGLRRALITGALGTLVLGTIAAVTVPVSAGAAAGAASASAAASTLGAAAQQSGRYFGTAIAGGRLGDSAYTTIANREFDMVTAENEMKIDATEPNRGQFNFTNGDRVYNWAVQNGKRVRGHTLAWHGQQPGWMQSLEGSTLRQAMINHINGVMAHYKGKIYAWDVVNEAFADGNSGGRRDSNLQRTGNDWIEVAFRTARAADPAAKLCYNDYNIDNWSWAKTQGVYNMVRDFKSRGVPIDCVGLQSHFNSGSAYNSNYRTTISSFAALGVDVQITELDIQGASPTTYAAVTNDCLAVPRCTGITVWGVRDQDSWRSGDTPLLFSGSNKKPAYTAVLDALNAADPNPNPTPTPTPTITPTPTPTPTITPTPVPGACAATVTTTNSWPGGFQSTVTVSAGSAPVNGWTVQWTWPGGQSISSLWSGQHTVSGSSVSVRNASYNGSIAAGQSTTFGFTANGTAATPTATCTSP</sequence>
<evidence type="ECO:0000313" key="14">
    <source>
        <dbReference type="Proteomes" id="UP001589610"/>
    </source>
</evidence>
<evidence type="ECO:0000256" key="9">
    <source>
        <dbReference type="PROSITE-ProRule" id="PRU10061"/>
    </source>
</evidence>
<dbReference type="Pfam" id="PF00331">
    <property type="entry name" value="Glyco_hydro_10"/>
    <property type="match status" value="1"/>
</dbReference>
<evidence type="ECO:0000259" key="12">
    <source>
        <dbReference type="PROSITE" id="PS51760"/>
    </source>
</evidence>
<keyword evidence="6 10" id="KW-0119">Carbohydrate metabolism</keyword>
<evidence type="ECO:0000256" key="6">
    <source>
        <dbReference type="ARBA" id="ARBA00023277"/>
    </source>
</evidence>
<dbReference type="Gene3D" id="3.20.20.80">
    <property type="entry name" value="Glycosidases"/>
    <property type="match status" value="1"/>
</dbReference>
<dbReference type="Proteomes" id="UP001589610">
    <property type="component" value="Unassembled WGS sequence"/>
</dbReference>
<reference evidence="13 14" key="1">
    <citation type="submission" date="2024-09" db="EMBL/GenBank/DDBJ databases">
        <authorList>
            <person name="Sun Q."/>
            <person name="Mori K."/>
        </authorList>
    </citation>
    <scope>NUCLEOTIDE SEQUENCE [LARGE SCALE GENOMIC DNA]</scope>
    <source>
        <strain evidence="13 14">JCM 3028</strain>
    </source>
</reference>
<dbReference type="InterPro" id="IPR008965">
    <property type="entry name" value="CBM2/CBM3_carb-bd_dom_sf"/>
</dbReference>
<dbReference type="EC" id="3.2.1.8" evidence="10"/>
<dbReference type="InterPro" id="IPR044846">
    <property type="entry name" value="GH10"/>
</dbReference>
<comment type="caution">
    <text evidence="13">The sequence shown here is derived from an EMBL/GenBank/DDBJ whole genome shotgun (WGS) entry which is preliminary data.</text>
</comment>
<organism evidence="13 14">
    <name type="scientific">Streptosporangium vulgare</name>
    <dbReference type="NCBI Taxonomy" id="46190"/>
    <lineage>
        <taxon>Bacteria</taxon>
        <taxon>Bacillati</taxon>
        <taxon>Actinomycetota</taxon>
        <taxon>Actinomycetes</taxon>
        <taxon>Streptosporangiales</taxon>
        <taxon>Streptosporangiaceae</taxon>
        <taxon>Streptosporangium</taxon>
    </lineage>
</organism>
<evidence type="ECO:0000256" key="3">
    <source>
        <dbReference type="ARBA" id="ARBA00022651"/>
    </source>
</evidence>
<evidence type="ECO:0000259" key="11">
    <source>
        <dbReference type="PROSITE" id="PS51173"/>
    </source>
</evidence>
<feature type="active site" description="Nucleophile" evidence="9">
    <location>
        <position position="291"/>
    </location>
</feature>
<evidence type="ECO:0000256" key="7">
    <source>
        <dbReference type="ARBA" id="ARBA00023295"/>
    </source>
</evidence>
<dbReference type="SMART" id="SM00633">
    <property type="entry name" value="Glyco_10"/>
    <property type="match status" value="1"/>
</dbReference>
<dbReference type="PROSITE" id="PS51760">
    <property type="entry name" value="GH10_2"/>
    <property type="match status" value="1"/>
</dbReference>
<dbReference type="Pfam" id="PF00553">
    <property type="entry name" value="CBM_2"/>
    <property type="match status" value="1"/>
</dbReference>
<evidence type="ECO:0000256" key="1">
    <source>
        <dbReference type="ARBA" id="ARBA00000681"/>
    </source>
</evidence>
<dbReference type="EMBL" id="JBHMBS010000006">
    <property type="protein sequence ID" value="MFB9676982.1"/>
    <property type="molecule type" value="Genomic_DNA"/>
</dbReference>
<protein>
    <recommendedName>
        <fullName evidence="10">Beta-xylanase</fullName>
        <ecNumber evidence="10">3.2.1.8</ecNumber>
    </recommendedName>
</protein>
<dbReference type="SUPFAM" id="SSF51445">
    <property type="entry name" value="(Trans)glycosidases"/>
    <property type="match status" value="1"/>
</dbReference>
<proteinExistence type="inferred from homology"/>